<dbReference type="RefSeq" id="WP_104597471.1">
    <property type="nucleotide sequence ID" value="NZ_MIGV01000005.1"/>
</dbReference>
<organism evidence="1 2">
    <name type="scientific">Xanthomonas arboricola pv. populi</name>
    <dbReference type="NCBI Taxonomy" id="487823"/>
    <lineage>
        <taxon>Bacteria</taxon>
        <taxon>Pseudomonadati</taxon>
        <taxon>Pseudomonadota</taxon>
        <taxon>Gammaproteobacteria</taxon>
        <taxon>Lysobacterales</taxon>
        <taxon>Lysobacteraceae</taxon>
        <taxon>Xanthomonas</taxon>
    </lineage>
</organism>
<accession>A0A2S6Z6M9</accession>
<gene>
    <name evidence="1" type="ORF">XaplCFBP3122_06990</name>
</gene>
<proteinExistence type="predicted"/>
<reference evidence="1 2" key="1">
    <citation type="submission" date="2016-08" db="EMBL/GenBank/DDBJ databases">
        <title>Evolution of the type three secretion system and type three effector repertoires in Xanthomonas.</title>
        <authorList>
            <person name="Merda D."/>
            <person name="Briand M."/>
            <person name="Bosis E."/>
            <person name="Rousseau C."/>
            <person name="Portier P."/>
            <person name="Jacques M.-A."/>
            <person name="Fischer-Le Saux M."/>
        </authorList>
    </citation>
    <scope>NUCLEOTIDE SEQUENCE [LARGE SCALE GENOMIC DNA]</scope>
    <source>
        <strain evidence="1 2">CFBP 3122</strain>
    </source>
</reference>
<comment type="caution">
    <text evidence="1">The sequence shown here is derived from an EMBL/GenBank/DDBJ whole genome shotgun (WGS) entry which is preliminary data.</text>
</comment>
<dbReference type="Proteomes" id="UP000238270">
    <property type="component" value="Unassembled WGS sequence"/>
</dbReference>
<sequence length="452" mass="48658">MLAKFLKSALLGLCILIALLVALYAISARWPIPEAQRQALAQIDQPPAAPPAGSNLFAALWLLPYAVPATEQAAVMARDLQRFANAGIAAGFVSDAARYPPMPPWPAAAPPKCRWSTPDCLDKVRAQPQAYADALMSQAPLLQRAATLSSHAYYRNLFPTRADTPLPELQGLSVPMTQHALDFVQGRQEAALSGVCADAQVARVLLRGHDTLIATMIGAAMLRGNAELFTGMLSELPSTQPLPAHCQAAFAPLTMDESSLCGGLRGEARLVSANYRAVVGAGGEQQRWYDRLAAPLLDVERTRALTAPYYTWACHTDVRTQLEQDRKVPTSAVPAAPAVTFACVANAIGCVFADVEHMDSAQYQWQLQDLAATTRLTSAVLWLRAHPAGQQTLAQRLEQLPVTLIRPGRDITAGKDGKTLQLPRYARSDHANLQLPLAASRLAQTTAMQGPP</sequence>
<evidence type="ECO:0000313" key="1">
    <source>
        <dbReference type="EMBL" id="PPT77193.1"/>
    </source>
</evidence>
<dbReference type="AlphaFoldDB" id="A0A2S6Z6M9"/>
<dbReference type="EMBL" id="MIGV01000005">
    <property type="protein sequence ID" value="PPT77193.1"/>
    <property type="molecule type" value="Genomic_DNA"/>
</dbReference>
<protein>
    <submittedName>
        <fullName evidence="1">Uncharacterized protein</fullName>
    </submittedName>
</protein>
<evidence type="ECO:0000313" key="2">
    <source>
        <dbReference type="Proteomes" id="UP000238270"/>
    </source>
</evidence>
<name>A0A2S6Z6M9_9XANT</name>